<evidence type="ECO:0000313" key="5">
    <source>
        <dbReference type="Proteomes" id="UP000799772"/>
    </source>
</evidence>
<reference evidence="4" key="1">
    <citation type="journal article" date="2020" name="Stud. Mycol.">
        <title>101 Dothideomycetes genomes: a test case for predicting lifestyles and emergence of pathogens.</title>
        <authorList>
            <person name="Haridas S."/>
            <person name="Albert R."/>
            <person name="Binder M."/>
            <person name="Bloem J."/>
            <person name="Labutti K."/>
            <person name="Salamov A."/>
            <person name="Andreopoulos B."/>
            <person name="Baker S."/>
            <person name="Barry K."/>
            <person name="Bills G."/>
            <person name="Bluhm B."/>
            <person name="Cannon C."/>
            <person name="Castanera R."/>
            <person name="Culley D."/>
            <person name="Daum C."/>
            <person name="Ezra D."/>
            <person name="Gonzalez J."/>
            <person name="Henrissat B."/>
            <person name="Kuo A."/>
            <person name="Liang C."/>
            <person name="Lipzen A."/>
            <person name="Lutzoni F."/>
            <person name="Magnuson J."/>
            <person name="Mondo S."/>
            <person name="Nolan M."/>
            <person name="Ohm R."/>
            <person name="Pangilinan J."/>
            <person name="Park H.-J."/>
            <person name="Ramirez L."/>
            <person name="Alfaro M."/>
            <person name="Sun H."/>
            <person name="Tritt A."/>
            <person name="Yoshinaga Y."/>
            <person name="Zwiers L.-H."/>
            <person name="Turgeon B."/>
            <person name="Goodwin S."/>
            <person name="Spatafora J."/>
            <person name="Crous P."/>
            <person name="Grigoriev I."/>
        </authorList>
    </citation>
    <scope>NUCLEOTIDE SEQUENCE</scope>
    <source>
        <strain evidence="4">CBS 133067</strain>
    </source>
</reference>
<evidence type="ECO:0000256" key="2">
    <source>
        <dbReference type="SAM" id="MobiDB-lite"/>
    </source>
</evidence>
<evidence type="ECO:0000313" key="4">
    <source>
        <dbReference type="EMBL" id="KAF2098527.1"/>
    </source>
</evidence>
<proteinExistence type="predicted"/>
<feature type="compositionally biased region" description="Acidic residues" evidence="2">
    <location>
        <begin position="395"/>
        <end position="414"/>
    </location>
</feature>
<comment type="caution">
    <text evidence="4">The sequence shown here is derived from an EMBL/GenBank/DDBJ whole genome shotgun (WGS) entry which is preliminary data.</text>
</comment>
<dbReference type="AlphaFoldDB" id="A0A9P4IF61"/>
<keyword evidence="1" id="KW-0175">Coiled coil</keyword>
<accession>A0A9P4IF61</accession>
<dbReference type="GO" id="GO:1990423">
    <property type="term" value="C:RZZ complex"/>
    <property type="evidence" value="ECO:0007669"/>
    <property type="project" value="TreeGrafter"/>
</dbReference>
<feature type="compositionally biased region" description="Acidic residues" evidence="2">
    <location>
        <begin position="432"/>
        <end position="444"/>
    </location>
</feature>
<dbReference type="Pfam" id="PF22766">
    <property type="entry name" value="ZW10_C2"/>
    <property type="match status" value="1"/>
</dbReference>
<feature type="coiled-coil region" evidence="1">
    <location>
        <begin position="43"/>
        <end position="95"/>
    </location>
</feature>
<feature type="region of interest" description="Disordered" evidence="2">
    <location>
        <begin position="379"/>
        <end position="475"/>
    </location>
</feature>
<evidence type="ECO:0000259" key="3">
    <source>
        <dbReference type="Pfam" id="PF22766"/>
    </source>
</evidence>
<evidence type="ECO:0000256" key="1">
    <source>
        <dbReference type="SAM" id="Coils"/>
    </source>
</evidence>
<dbReference type="Gene3D" id="1.10.357.150">
    <property type="match status" value="1"/>
</dbReference>
<dbReference type="PANTHER" id="PTHR12205">
    <property type="entry name" value="CENTROMERE/KINETOCHORE PROTEIN ZW10"/>
    <property type="match status" value="1"/>
</dbReference>
<feature type="compositionally biased region" description="Basic and acidic residues" evidence="2">
    <location>
        <begin position="445"/>
        <end position="455"/>
    </location>
</feature>
<name>A0A9P4IF61_9PEZI</name>
<keyword evidence="5" id="KW-1185">Reference proteome</keyword>
<dbReference type="InterPro" id="IPR055148">
    <property type="entry name" value="ZW10_C_2"/>
</dbReference>
<dbReference type="GO" id="GO:0006888">
    <property type="term" value="P:endoplasmic reticulum to Golgi vesicle-mediated transport"/>
    <property type="evidence" value="ECO:0007669"/>
    <property type="project" value="TreeGrafter"/>
</dbReference>
<protein>
    <recommendedName>
        <fullName evidence="3">ZW10 C-terminal helical domain-containing protein</fullName>
    </recommendedName>
</protein>
<feature type="domain" description="ZW10 C-terminal helical" evidence="3">
    <location>
        <begin position="641"/>
        <end position="790"/>
    </location>
</feature>
<dbReference type="InterPro" id="IPR046362">
    <property type="entry name" value="Zw10/DSL1_C_sf"/>
</dbReference>
<sequence length="797" mass="88301">MPPKASDEALADAVIQNVEFGTYPDSEDVISAELPASALPQLLDTIQKARDEITGEIRALSRDAASDVDSWIAQSKQLQADIERSKATAREIVQEAEAGKTLRAAIDDASSKQQLLQSELAFNEALADTLQRVKSISGTLDETDNLSREGHMLEGIEKFEEAVDAAKDMSRFENAQFTSILHQRIAQLGADMASQTRECWNILVVESINGQGFTINSQVEKEGISTEMGTVVEALSRLNALEDNLMRFCKRFESVIVRPRLSPAGARSSVVLTTSGSDIHTTQSTTTSVKDAIRDVESIVKYLDDRFPSSAPRIWLSKRKEVALATIRSTSFKGLGTKKVAERIETQKVSKNEAVIAQDQAQSVEAPNNQASNDWDDAWEEEEEKPAAEENTGNVDEEEDTSAWDVDDGAEENEDKAPPPQPTSDEPPSAADDGEAWGWGDDEAEQSKKSDEARTTSRAPRVNGDQDPLSHSEHELTLRETYTVTAIPDSLMEVILQTVSDAERLSTDEFSNSTIATAAIGLYSIPSLLLALYRATAGTYYAKDVAGNMLIYNDSSRLSDELNDFLSKQREKDSHSKLPSAKRPSTRLRLEADIRLLEGCGKRAYGREMEAQRTILRDLLDGAQGFSDCTVQPFAAECDNAVAMTVDRVRDVNNQWKDVLSHSARVQSLGNLVSTIVNKIIVDIEDMSDISEEESKRLRHFCDQIGKLNDLFVQDAPDGSGEQVDMTGIYTPNWFKFQYLGEIMESSLADIKYLWQEGELSLEFEPEEVVDLIEALFAESDYRRNAIAEIRRSGRHR</sequence>
<organism evidence="4 5">
    <name type="scientific">Rhizodiscina lignyota</name>
    <dbReference type="NCBI Taxonomy" id="1504668"/>
    <lineage>
        <taxon>Eukaryota</taxon>
        <taxon>Fungi</taxon>
        <taxon>Dikarya</taxon>
        <taxon>Ascomycota</taxon>
        <taxon>Pezizomycotina</taxon>
        <taxon>Dothideomycetes</taxon>
        <taxon>Pleosporomycetidae</taxon>
        <taxon>Aulographales</taxon>
        <taxon>Rhizodiscinaceae</taxon>
        <taxon>Rhizodiscina</taxon>
    </lineage>
</organism>
<dbReference type="EMBL" id="ML978126">
    <property type="protein sequence ID" value="KAF2098527.1"/>
    <property type="molecule type" value="Genomic_DNA"/>
</dbReference>
<dbReference type="OrthoDB" id="534815at2759"/>
<dbReference type="GO" id="GO:0007094">
    <property type="term" value="P:mitotic spindle assembly checkpoint signaling"/>
    <property type="evidence" value="ECO:0007669"/>
    <property type="project" value="TreeGrafter"/>
</dbReference>
<dbReference type="GO" id="GO:0005737">
    <property type="term" value="C:cytoplasm"/>
    <property type="evidence" value="ECO:0007669"/>
    <property type="project" value="GOC"/>
</dbReference>
<dbReference type="PANTHER" id="PTHR12205:SF0">
    <property type="entry name" value="CENTROMERE_KINETOCHORE PROTEIN ZW10 HOMOLOG"/>
    <property type="match status" value="1"/>
</dbReference>
<gene>
    <name evidence="4" type="ORF">NA57DRAFT_38787</name>
</gene>
<dbReference type="Proteomes" id="UP000799772">
    <property type="component" value="Unassembled WGS sequence"/>
</dbReference>